<dbReference type="GO" id="GO:0000725">
    <property type="term" value="P:recombinational repair"/>
    <property type="evidence" value="ECO:0007669"/>
    <property type="project" value="TreeGrafter"/>
</dbReference>
<keyword evidence="1 5" id="KW-0547">Nucleotide-binding</keyword>
<accession>A0A9D2NI62</accession>
<feature type="compositionally biased region" description="Basic and acidic residues" evidence="6">
    <location>
        <begin position="798"/>
        <end position="812"/>
    </location>
</feature>
<feature type="compositionally biased region" description="Polar residues" evidence="6">
    <location>
        <begin position="893"/>
        <end position="904"/>
    </location>
</feature>
<comment type="caution">
    <text evidence="8">The sequence shown here is derived from an EMBL/GenBank/DDBJ whole genome shotgun (WGS) entry which is preliminary data.</text>
</comment>
<sequence>MAGRVTDGGKIGKCFGMEVKMETERNQKNAERSPERRKEEAHLKETLAVVRANVETYEAEVSRMKGDIDEMLEHFHDNDVEVLTLLNNTITLHDHMKRALERNVRALKKPYFGRIHFQDHALKKEETLYIGKGGISRDTTHWVVIDWRAPVANAYYENGLGKCSYPVPGGGRVKIDLKGKRTYEIEEGKLLDFYDSEVVTNDDLLTKYLAKNKQAVLGEIIATIQKEQNDIIRRSPYHNMIVQGVAGSGKTTVAMHRISYILYNYQERFKPEDFYIVGSNRILLEYITGVLPDLDVYGVRQMTMEQLFVRLLYEDWDEEKYRIRPADQADRDGWERGTNEWFEALEAYCDALEWETIPRGSIYLNPRQFVEGFRDGKTGVFDETGGRPPAPGEAVELMNRDAVERYIRQNPSISVQSKINMLNERLENKIREEFLGKGVKYTEKERKAILKAYRGRYGKKVWKRSIYELYREFLTKQKEKGAKVQLPDRKFDVYDLAALAYLYRRIKETEVISEAHHIVIDEAQDFGMMAYRVLASCIRECTYTIMGDVSQNIHFGYGLNDWEELKGLILSGERDSFGVLKKSYRNTVEISEFAARILEHGSFVSYSAEPIIRHGDPVQVLKTENRKALIEKCAGVCRGWQEKGFDTIAVICRSREEASRTAEELKGLIPVAESDLEKAVFASGIMVLPVEFTKGLEFDAVLILDPTREDYPLDDGNARLLYVAATRALHELCVLHEGDLTGLIADPVPQKKREAAPRKEKKRISIVRNTAVQETAETDRRRSPDFRNPAEPQQKRPAIADRERSSVLDRQRPAASRQENRVVSSGIQPTAPRREKPAASLRSSSLSENVSVRKPYESYAQAQKRGVGMMGGSVPEKAAAAVHFAAGSPANGSLVNRSPANGSSAAGRPDAGAPAFGDMPDADRLRPAGRPRTDLAVRFCTMNPDGLYLQSRYGTLRLCPVGSAIVRVTFVKGSRMPDGVCPGIAVNRMEKSWKLKDTRAMVEFSGTELCLQVDKASGAIRYLSGEKKPLLAERGKDCRLIEDSGALVRSWLYLDRAKGEKLYAPGMNGEKGIALNGSARYISHGGKELPLLLSENGYGMLIASRKPVISCDIPLYGSCLCAEGEQALDFYFIAGKQQLTVMNACAYLCGLI</sequence>
<dbReference type="PANTHER" id="PTHR11070:SF17">
    <property type="entry name" value="DNA HELICASE IV"/>
    <property type="match status" value="1"/>
</dbReference>
<dbReference type="GO" id="GO:0016787">
    <property type="term" value="F:hydrolase activity"/>
    <property type="evidence" value="ECO:0007669"/>
    <property type="project" value="UniProtKB-UniRule"/>
</dbReference>
<evidence type="ECO:0000256" key="1">
    <source>
        <dbReference type="ARBA" id="ARBA00022741"/>
    </source>
</evidence>
<keyword evidence="3 5" id="KW-0347">Helicase</keyword>
<feature type="binding site" evidence="5">
    <location>
        <begin position="244"/>
        <end position="251"/>
    </location>
    <ligand>
        <name>ATP</name>
        <dbReference type="ChEBI" id="CHEBI:30616"/>
    </ligand>
</feature>
<dbReference type="AlphaFoldDB" id="A0A9D2NI62"/>
<dbReference type="GO" id="GO:0005975">
    <property type="term" value="P:carbohydrate metabolic process"/>
    <property type="evidence" value="ECO:0007669"/>
    <property type="project" value="InterPro"/>
</dbReference>
<dbReference type="GO" id="GO:0005829">
    <property type="term" value="C:cytosol"/>
    <property type="evidence" value="ECO:0007669"/>
    <property type="project" value="TreeGrafter"/>
</dbReference>
<feature type="domain" description="UvrD-like helicase ATP-binding" evidence="7">
    <location>
        <begin position="223"/>
        <end position="587"/>
    </location>
</feature>
<reference evidence="8" key="2">
    <citation type="submission" date="2021-04" db="EMBL/GenBank/DDBJ databases">
        <authorList>
            <person name="Gilroy R."/>
        </authorList>
    </citation>
    <scope>NUCLEOTIDE SEQUENCE</scope>
    <source>
        <strain evidence="8">USAMLcec2-132</strain>
    </source>
</reference>
<dbReference type="PANTHER" id="PTHR11070">
    <property type="entry name" value="UVRD / RECB / PCRA DNA HELICASE FAMILY MEMBER"/>
    <property type="match status" value="1"/>
</dbReference>
<reference evidence="8" key="1">
    <citation type="journal article" date="2021" name="PeerJ">
        <title>Extensive microbial diversity within the chicken gut microbiome revealed by metagenomics and culture.</title>
        <authorList>
            <person name="Gilroy R."/>
            <person name="Ravi A."/>
            <person name="Getino M."/>
            <person name="Pursley I."/>
            <person name="Horton D.L."/>
            <person name="Alikhan N.F."/>
            <person name="Baker D."/>
            <person name="Gharbi K."/>
            <person name="Hall N."/>
            <person name="Watson M."/>
            <person name="Adriaenssens E.M."/>
            <person name="Foster-Nyarko E."/>
            <person name="Jarju S."/>
            <person name="Secka A."/>
            <person name="Antonio M."/>
            <person name="Oren A."/>
            <person name="Chaudhuri R.R."/>
            <person name="La Ragione R."/>
            <person name="Hildebrand F."/>
            <person name="Pallen M.J."/>
        </authorList>
    </citation>
    <scope>NUCLEOTIDE SEQUENCE</scope>
    <source>
        <strain evidence="8">USAMLcec2-132</strain>
    </source>
</reference>
<dbReference type="GO" id="GO:0043138">
    <property type="term" value="F:3'-5' DNA helicase activity"/>
    <property type="evidence" value="ECO:0007669"/>
    <property type="project" value="TreeGrafter"/>
</dbReference>
<evidence type="ECO:0000256" key="5">
    <source>
        <dbReference type="PROSITE-ProRule" id="PRU00560"/>
    </source>
</evidence>
<dbReference type="Gene3D" id="3.40.50.300">
    <property type="entry name" value="P-loop containing nucleotide triphosphate hydrolases"/>
    <property type="match status" value="3"/>
</dbReference>
<gene>
    <name evidence="8" type="ORF">H9761_19535</name>
</gene>
<dbReference type="Pfam" id="PF00580">
    <property type="entry name" value="UvrD-helicase"/>
    <property type="match status" value="1"/>
</dbReference>
<dbReference type="GO" id="GO:0003677">
    <property type="term" value="F:DNA binding"/>
    <property type="evidence" value="ECO:0007669"/>
    <property type="project" value="InterPro"/>
</dbReference>
<dbReference type="SUPFAM" id="SSF74650">
    <property type="entry name" value="Galactose mutarotase-like"/>
    <property type="match status" value="1"/>
</dbReference>
<dbReference type="PROSITE" id="PS51198">
    <property type="entry name" value="UVRD_HELICASE_ATP_BIND"/>
    <property type="match status" value="1"/>
</dbReference>
<dbReference type="GO" id="GO:0005524">
    <property type="term" value="F:ATP binding"/>
    <property type="evidence" value="ECO:0007669"/>
    <property type="project" value="UniProtKB-UniRule"/>
</dbReference>
<dbReference type="InterPro" id="IPR027417">
    <property type="entry name" value="P-loop_NTPase"/>
</dbReference>
<dbReference type="GO" id="GO:0030246">
    <property type="term" value="F:carbohydrate binding"/>
    <property type="evidence" value="ECO:0007669"/>
    <property type="project" value="InterPro"/>
</dbReference>
<feature type="region of interest" description="Disordered" evidence="6">
    <location>
        <begin position="751"/>
        <end position="851"/>
    </location>
</feature>
<evidence type="ECO:0000256" key="3">
    <source>
        <dbReference type="ARBA" id="ARBA00022806"/>
    </source>
</evidence>
<dbReference type="InterPro" id="IPR000212">
    <property type="entry name" value="DNA_helicase_UvrD/REP"/>
</dbReference>
<dbReference type="Gene3D" id="2.60.40.1760">
    <property type="entry name" value="glycosyl hydrolase (family 31)"/>
    <property type="match status" value="1"/>
</dbReference>
<dbReference type="Proteomes" id="UP000823891">
    <property type="component" value="Unassembled WGS sequence"/>
</dbReference>
<name>A0A9D2NI62_9FIRM</name>
<evidence type="ECO:0000313" key="9">
    <source>
        <dbReference type="Proteomes" id="UP000823891"/>
    </source>
</evidence>
<dbReference type="InterPro" id="IPR014016">
    <property type="entry name" value="UvrD-like_ATP-bd"/>
</dbReference>
<feature type="region of interest" description="Disordered" evidence="6">
    <location>
        <begin position="21"/>
        <end position="41"/>
    </location>
</feature>
<evidence type="ECO:0000256" key="6">
    <source>
        <dbReference type="SAM" id="MobiDB-lite"/>
    </source>
</evidence>
<protein>
    <submittedName>
        <fullName evidence="8">AAA family ATPase</fullName>
    </submittedName>
</protein>
<dbReference type="InterPro" id="IPR027785">
    <property type="entry name" value="UvrD-like_helicase_C"/>
</dbReference>
<evidence type="ECO:0000256" key="2">
    <source>
        <dbReference type="ARBA" id="ARBA00022801"/>
    </source>
</evidence>
<dbReference type="EMBL" id="DWWS01000073">
    <property type="protein sequence ID" value="HJC25856.1"/>
    <property type="molecule type" value="Genomic_DNA"/>
</dbReference>
<evidence type="ECO:0000313" key="8">
    <source>
        <dbReference type="EMBL" id="HJC25856.1"/>
    </source>
</evidence>
<feature type="compositionally biased region" description="Low complexity" evidence="6">
    <location>
        <begin position="840"/>
        <end position="851"/>
    </location>
</feature>
<keyword evidence="2 5" id="KW-0378">Hydrolase</keyword>
<organism evidence="8 9">
    <name type="scientific">Candidatus Eisenbergiella merdavium</name>
    <dbReference type="NCBI Taxonomy" id="2838551"/>
    <lineage>
        <taxon>Bacteria</taxon>
        <taxon>Bacillati</taxon>
        <taxon>Bacillota</taxon>
        <taxon>Clostridia</taxon>
        <taxon>Lachnospirales</taxon>
        <taxon>Lachnospiraceae</taxon>
        <taxon>Eisenbergiella</taxon>
    </lineage>
</organism>
<feature type="region of interest" description="Disordered" evidence="6">
    <location>
        <begin position="893"/>
        <end position="926"/>
    </location>
</feature>
<evidence type="ECO:0000256" key="4">
    <source>
        <dbReference type="ARBA" id="ARBA00022840"/>
    </source>
</evidence>
<evidence type="ECO:0000259" key="7">
    <source>
        <dbReference type="PROSITE" id="PS51198"/>
    </source>
</evidence>
<proteinExistence type="predicted"/>
<dbReference type="InterPro" id="IPR011013">
    <property type="entry name" value="Gal_mutarotase_sf_dom"/>
</dbReference>
<keyword evidence="4 5" id="KW-0067">ATP-binding</keyword>
<dbReference type="SUPFAM" id="SSF52540">
    <property type="entry name" value="P-loop containing nucleoside triphosphate hydrolases"/>
    <property type="match status" value="1"/>
</dbReference>
<dbReference type="Pfam" id="PF13538">
    <property type="entry name" value="UvrD_C_2"/>
    <property type="match status" value="1"/>
</dbReference>